<evidence type="ECO:0000313" key="1">
    <source>
        <dbReference type="EMBL" id="GJC80918.1"/>
    </source>
</evidence>
<dbReference type="Proteomes" id="UP001055172">
    <property type="component" value="Unassembled WGS sequence"/>
</dbReference>
<gene>
    <name evidence="1" type="ORF">ColLi_03756</name>
</gene>
<dbReference type="AlphaFoldDB" id="A0AA37GII8"/>
<reference evidence="1 2" key="1">
    <citation type="submission" date="2021-07" db="EMBL/GenBank/DDBJ databases">
        <title>Genome data of Colletotrichum spaethianum.</title>
        <authorList>
            <person name="Utami Y.D."/>
            <person name="Hiruma K."/>
        </authorList>
    </citation>
    <scope>NUCLEOTIDE SEQUENCE [LARGE SCALE GENOMIC DNA]</scope>
    <source>
        <strain evidence="1 2">MAFF 242679</strain>
    </source>
</reference>
<accession>A0AA37GII8</accession>
<protein>
    <submittedName>
        <fullName evidence="1">Uncharacterized protein</fullName>
    </submittedName>
</protein>
<name>A0AA37GII8_9PEZI</name>
<dbReference type="EMBL" id="BPPX01000006">
    <property type="protein sequence ID" value="GJC80918.1"/>
    <property type="molecule type" value="Genomic_DNA"/>
</dbReference>
<comment type="caution">
    <text evidence="1">The sequence shown here is derived from an EMBL/GenBank/DDBJ whole genome shotgun (WGS) entry which is preliminary data.</text>
</comment>
<sequence>MAYYASPARLSMGRTAGPPDPSLALLEGSLFSFEPRLSHDTANCALAAHVGESKTALVWGMLAAVR</sequence>
<keyword evidence="2" id="KW-1185">Reference proteome</keyword>
<evidence type="ECO:0000313" key="2">
    <source>
        <dbReference type="Proteomes" id="UP001055172"/>
    </source>
</evidence>
<proteinExistence type="predicted"/>
<organism evidence="1 2">
    <name type="scientific">Colletotrichum liriopes</name>
    <dbReference type="NCBI Taxonomy" id="708192"/>
    <lineage>
        <taxon>Eukaryota</taxon>
        <taxon>Fungi</taxon>
        <taxon>Dikarya</taxon>
        <taxon>Ascomycota</taxon>
        <taxon>Pezizomycotina</taxon>
        <taxon>Sordariomycetes</taxon>
        <taxon>Hypocreomycetidae</taxon>
        <taxon>Glomerellales</taxon>
        <taxon>Glomerellaceae</taxon>
        <taxon>Colletotrichum</taxon>
        <taxon>Colletotrichum spaethianum species complex</taxon>
    </lineage>
</organism>